<organism evidence="2 3">
    <name type="scientific">Sulfitobacter brevis</name>
    <dbReference type="NCBI Taxonomy" id="74348"/>
    <lineage>
        <taxon>Bacteria</taxon>
        <taxon>Pseudomonadati</taxon>
        <taxon>Pseudomonadota</taxon>
        <taxon>Alphaproteobacteria</taxon>
        <taxon>Rhodobacterales</taxon>
        <taxon>Roseobacteraceae</taxon>
        <taxon>Sulfitobacter</taxon>
    </lineage>
</organism>
<feature type="chain" id="PRO_5011658425" description="TRAP transporter solute receptor, TAXI family" evidence="1">
    <location>
        <begin position="20"/>
        <end position="317"/>
    </location>
</feature>
<evidence type="ECO:0000256" key="1">
    <source>
        <dbReference type="SAM" id="SignalP"/>
    </source>
</evidence>
<dbReference type="OrthoDB" id="9776669at2"/>
<keyword evidence="1" id="KW-0732">Signal</keyword>
<dbReference type="InterPro" id="IPR011852">
    <property type="entry name" value="TRAP_TAXI"/>
</dbReference>
<feature type="signal peptide" evidence="1">
    <location>
        <begin position="1"/>
        <end position="19"/>
    </location>
</feature>
<reference evidence="2 3" key="1">
    <citation type="submission" date="2016-10" db="EMBL/GenBank/DDBJ databases">
        <authorList>
            <person name="de Groot N.N."/>
        </authorList>
    </citation>
    <scope>NUCLEOTIDE SEQUENCE [LARGE SCALE GENOMIC DNA]</scope>
    <source>
        <strain evidence="2 3">DSM 11443</strain>
    </source>
</reference>
<dbReference type="RefSeq" id="WP_093925067.1">
    <property type="nucleotide sequence ID" value="NZ_FOMW01000015.1"/>
</dbReference>
<dbReference type="STRING" id="74348.SAMN04488523_11529"/>
<dbReference type="AlphaFoldDB" id="A0A1I2FC40"/>
<evidence type="ECO:0000313" key="3">
    <source>
        <dbReference type="Proteomes" id="UP000198977"/>
    </source>
</evidence>
<dbReference type="PANTHER" id="PTHR42941:SF1">
    <property type="entry name" value="SLL1037 PROTEIN"/>
    <property type="match status" value="1"/>
</dbReference>
<dbReference type="Pfam" id="PF16868">
    <property type="entry name" value="NMT1_3"/>
    <property type="match status" value="1"/>
</dbReference>
<proteinExistence type="predicted"/>
<evidence type="ECO:0008006" key="4">
    <source>
        <dbReference type="Google" id="ProtNLM"/>
    </source>
</evidence>
<accession>A0A1I2FC40</accession>
<dbReference type="Gene3D" id="3.40.190.10">
    <property type="entry name" value="Periplasmic binding protein-like II"/>
    <property type="match status" value="2"/>
</dbReference>
<dbReference type="PANTHER" id="PTHR42941">
    <property type="entry name" value="SLL1037 PROTEIN"/>
    <property type="match status" value="1"/>
</dbReference>
<dbReference type="Proteomes" id="UP000198977">
    <property type="component" value="Unassembled WGS sequence"/>
</dbReference>
<sequence length="317" mass="32978">MRLFLAAAAIALCGTNALAQNGPVAIGTLPQGSLGYSIAAAVAQVATAKTEIDVRAVGQGGSSVYIPALNQGAIDFATSNIFEAVFATQGSGNFDGSANPNIRVAAMLQPFEVGMMVAADSDIHALSDLKGKPFPVGYIRQRLVGVMQEAVLEAAGLSVDDVDGVPVPNFVEGAKLLAQGTVVGVMLAPGSGVVKQTMSQLPVRFISVIDGDDAAAAVAKSLPGSYVGRVEPSDRLPEITEPVDLIGYQYALLTHADADEDMVYALVKALHENKAALIESHGSFRRFDPAAMATQVDGATFHGGAERFYRETGIWSE</sequence>
<protein>
    <recommendedName>
        <fullName evidence="4">TRAP transporter solute receptor, TAXI family</fullName>
    </recommendedName>
</protein>
<dbReference type="SUPFAM" id="SSF53850">
    <property type="entry name" value="Periplasmic binding protein-like II"/>
    <property type="match status" value="1"/>
</dbReference>
<gene>
    <name evidence="2" type="ORF">SAMN04488523_11529</name>
</gene>
<dbReference type="NCBIfam" id="TIGR02122">
    <property type="entry name" value="TRAP_TAXI"/>
    <property type="match status" value="1"/>
</dbReference>
<keyword evidence="3" id="KW-1185">Reference proteome</keyword>
<dbReference type="EMBL" id="FOMW01000015">
    <property type="protein sequence ID" value="SFF02106.1"/>
    <property type="molecule type" value="Genomic_DNA"/>
</dbReference>
<name>A0A1I2FC40_9RHOB</name>
<evidence type="ECO:0000313" key="2">
    <source>
        <dbReference type="EMBL" id="SFF02106.1"/>
    </source>
</evidence>